<gene>
    <name evidence="2" type="ORF">TorRG33x02_066570</name>
</gene>
<dbReference type="GO" id="GO:0004523">
    <property type="term" value="F:RNA-DNA hybrid ribonuclease activity"/>
    <property type="evidence" value="ECO:0007669"/>
    <property type="project" value="InterPro"/>
</dbReference>
<evidence type="ECO:0000259" key="1">
    <source>
        <dbReference type="Pfam" id="PF13456"/>
    </source>
</evidence>
<keyword evidence="3" id="KW-1185">Reference proteome</keyword>
<dbReference type="InParanoid" id="A0A2P5FI21"/>
<proteinExistence type="predicted"/>
<reference evidence="3" key="1">
    <citation type="submission" date="2016-06" db="EMBL/GenBank/DDBJ databases">
        <title>Parallel loss of symbiosis genes in relatives of nitrogen-fixing non-legume Parasponia.</title>
        <authorList>
            <person name="Van Velzen R."/>
            <person name="Holmer R."/>
            <person name="Bu F."/>
            <person name="Rutten L."/>
            <person name="Van Zeijl A."/>
            <person name="Liu W."/>
            <person name="Santuari L."/>
            <person name="Cao Q."/>
            <person name="Sharma T."/>
            <person name="Shen D."/>
            <person name="Roswanjaya Y."/>
            <person name="Wardhani T."/>
            <person name="Kalhor M.S."/>
            <person name="Jansen J."/>
            <person name="Van den Hoogen J."/>
            <person name="Gungor B."/>
            <person name="Hartog M."/>
            <person name="Hontelez J."/>
            <person name="Verver J."/>
            <person name="Yang W.-C."/>
            <person name="Schijlen E."/>
            <person name="Repin R."/>
            <person name="Schilthuizen M."/>
            <person name="Schranz E."/>
            <person name="Heidstra R."/>
            <person name="Miyata K."/>
            <person name="Fedorova E."/>
            <person name="Kohlen W."/>
            <person name="Bisseling T."/>
            <person name="Smit S."/>
            <person name="Geurts R."/>
        </authorList>
    </citation>
    <scope>NUCLEOTIDE SEQUENCE [LARGE SCALE GENOMIC DNA]</scope>
    <source>
        <strain evidence="3">cv. RG33-2</strain>
    </source>
</reference>
<dbReference type="Proteomes" id="UP000237000">
    <property type="component" value="Unassembled WGS sequence"/>
</dbReference>
<evidence type="ECO:0000313" key="2">
    <source>
        <dbReference type="EMBL" id="PON97455.1"/>
    </source>
</evidence>
<evidence type="ECO:0000313" key="3">
    <source>
        <dbReference type="Proteomes" id="UP000237000"/>
    </source>
</evidence>
<accession>A0A2P5FI21</accession>
<sequence length="96" mass="10780">MAEFQTSASKKLVRPSLGKLPHIVYLLVLYVFKLNTDVVVRSSERFVGIGEVICDHLECVVACWALKLPGFFSPEIGELLAIREGLRICLVHHFLV</sequence>
<comment type="caution">
    <text evidence="2">The sequence shown here is derived from an EMBL/GenBank/DDBJ whole genome shotgun (WGS) entry which is preliminary data.</text>
</comment>
<organism evidence="2 3">
    <name type="scientific">Trema orientale</name>
    <name type="common">Charcoal tree</name>
    <name type="synonym">Celtis orientalis</name>
    <dbReference type="NCBI Taxonomy" id="63057"/>
    <lineage>
        <taxon>Eukaryota</taxon>
        <taxon>Viridiplantae</taxon>
        <taxon>Streptophyta</taxon>
        <taxon>Embryophyta</taxon>
        <taxon>Tracheophyta</taxon>
        <taxon>Spermatophyta</taxon>
        <taxon>Magnoliopsida</taxon>
        <taxon>eudicotyledons</taxon>
        <taxon>Gunneridae</taxon>
        <taxon>Pentapetalae</taxon>
        <taxon>rosids</taxon>
        <taxon>fabids</taxon>
        <taxon>Rosales</taxon>
        <taxon>Cannabaceae</taxon>
        <taxon>Trema</taxon>
    </lineage>
</organism>
<dbReference type="Pfam" id="PF13456">
    <property type="entry name" value="RVT_3"/>
    <property type="match status" value="1"/>
</dbReference>
<dbReference type="EMBL" id="JXTC01000031">
    <property type="protein sequence ID" value="PON97455.1"/>
    <property type="molecule type" value="Genomic_DNA"/>
</dbReference>
<dbReference type="OrthoDB" id="1906820at2759"/>
<dbReference type="InterPro" id="IPR002156">
    <property type="entry name" value="RNaseH_domain"/>
</dbReference>
<name>A0A2P5FI21_TREOI</name>
<dbReference type="AlphaFoldDB" id="A0A2P5FI21"/>
<dbReference type="GO" id="GO:0003676">
    <property type="term" value="F:nucleic acid binding"/>
    <property type="evidence" value="ECO:0007669"/>
    <property type="project" value="InterPro"/>
</dbReference>
<feature type="domain" description="RNase H type-1" evidence="1">
    <location>
        <begin position="35"/>
        <end position="93"/>
    </location>
</feature>
<protein>
    <recommendedName>
        <fullName evidence="1">RNase H type-1 domain-containing protein</fullName>
    </recommendedName>
</protein>